<keyword evidence="18" id="KW-1185">Reference proteome</keyword>
<dbReference type="PROSITE" id="PS00857">
    <property type="entry name" value="PREPHENATE_DEHYDR_1"/>
    <property type="match status" value="1"/>
</dbReference>
<evidence type="ECO:0000256" key="8">
    <source>
        <dbReference type="ARBA" id="ARBA00023141"/>
    </source>
</evidence>
<evidence type="ECO:0000259" key="15">
    <source>
        <dbReference type="PROSITE" id="PS51671"/>
    </source>
</evidence>
<dbReference type="InterPro" id="IPR002912">
    <property type="entry name" value="ACT_dom"/>
</dbReference>
<dbReference type="Pfam" id="PF00800">
    <property type="entry name" value="PDT"/>
    <property type="match status" value="1"/>
</dbReference>
<dbReference type="PANTHER" id="PTHR21022">
    <property type="entry name" value="PREPHENATE DEHYDRATASE P PROTEIN"/>
    <property type="match status" value="1"/>
</dbReference>
<evidence type="ECO:0000259" key="14">
    <source>
        <dbReference type="PROSITE" id="PS51171"/>
    </source>
</evidence>
<dbReference type="FunFam" id="3.30.70.260:FF:000028">
    <property type="entry name" value="Arogenate dehydratase"/>
    <property type="match status" value="1"/>
</dbReference>
<dbReference type="InterPro" id="IPR045865">
    <property type="entry name" value="ACT-like_dom_sf"/>
</dbReference>
<dbReference type="eggNOG" id="KOG2797">
    <property type="taxonomic scope" value="Eukaryota"/>
</dbReference>
<organism evidence="17 18">
    <name type="scientific">Brassica oleracea var. oleracea</name>
    <dbReference type="NCBI Taxonomy" id="109376"/>
    <lineage>
        <taxon>Eukaryota</taxon>
        <taxon>Viridiplantae</taxon>
        <taxon>Streptophyta</taxon>
        <taxon>Embryophyta</taxon>
        <taxon>Tracheophyta</taxon>
        <taxon>Spermatophyta</taxon>
        <taxon>Magnoliopsida</taxon>
        <taxon>eudicotyledons</taxon>
        <taxon>Gunneridae</taxon>
        <taxon>Pentapetalae</taxon>
        <taxon>rosids</taxon>
        <taxon>malvids</taxon>
        <taxon>Brassicales</taxon>
        <taxon>Brassicaceae</taxon>
        <taxon>Brassiceae</taxon>
        <taxon>Brassica</taxon>
    </lineage>
</organism>
<keyword evidence="10" id="KW-0456">Lyase</keyword>
<dbReference type="UniPathway" id="UPA00619">
    <property type="reaction ID" value="UER00675"/>
</dbReference>
<dbReference type="PROSITE" id="PS51819">
    <property type="entry name" value="VOC"/>
    <property type="match status" value="2"/>
</dbReference>
<evidence type="ECO:0000256" key="10">
    <source>
        <dbReference type="ARBA" id="ARBA00023239"/>
    </source>
</evidence>
<evidence type="ECO:0000313" key="17">
    <source>
        <dbReference type="EnsemblPlants" id="Bo5g015010.1"/>
    </source>
</evidence>
<dbReference type="STRING" id="109376.A0A0D3C9D6"/>
<dbReference type="GO" id="GO:0047769">
    <property type="term" value="F:arogenate dehydratase activity"/>
    <property type="evidence" value="ECO:0007669"/>
    <property type="project" value="UniProtKB-EC"/>
</dbReference>
<dbReference type="PROSITE" id="PS00934">
    <property type="entry name" value="GLYOXALASE_I_1"/>
    <property type="match status" value="2"/>
</dbReference>
<evidence type="ECO:0000256" key="6">
    <source>
        <dbReference type="ARBA" id="ARBA00022723"/>
    </source>
</evidence>
<feature type="domain" description="Prephenate dehydratase" evidence="14">
    <location>
        <begin position="664"/>
        <end position="839"/>
    </location>
</feature>
<dbReference type="FunFam" id="3.40.190.10:FF:000028">
    <property type="entry name" value="Arogenate dehydratase"/>
    <property type="match status" value="1"/>
</dbReference>
<comment type="pathway">
    <text evidence="2">Amino-acid biosynthesis; L-phenylalanine biosynthesis; L-phenylalanine from L-arogenate: step 1/1.</text>
</comment>
<feature type="region of interest" description="Disordered" evidence="13">
    <location>
        <begin position="1"/>
        <end position="25"/>
    </location>
</feature>
<reference evidence="17" key="2">
    <citation type="submission" date="2015-03" db="UniProtKB">
        <authorList>
            <consortium name="EnsemblPlants"/>
        </authorList>
    </citation>
    <scope>IDENTIFICATION</scope>
</reference>
<dbReference type="InterPro" id="IPR025558">
    <property type="entry name" value="DUF4283"/>
</dbReference>
<dbReference type="InterPro" id="IPR004360">
    <property type="entry name" value="Glyas_Fos-R_dOase_dom"/>
</dbReference>
<evidence type="ECO:0000259" key="16">
    <source>
        <dbReference type="PROSITE" id="PS51819"/>
    </source>
</evidence>
<keyword evidence="4" id="KW-0028">Amino-acid biosynthesis</keyword>
<dbReference type="GO" id="GO:0004664">
    <property type="term" value="F:prephenate dehydratase activity"/>
    <property type="evidence" value="ECO:0007669"/>
    <property type="project" value="UniProtKB-EC"/>
</dbReference>
<protein>
    <submittedName>
        <fullName evidence="17">Uncharacterized protein</fullName>
    </submittedName>
</protein>
<dbReference type="NCBIfam" id="NF008865">
    <property type="entry name" value="PRK11898.1"/>
    <property type="match status" value="1"/>
</dbReference>
<evidence type="ECO:0000256" key="2">
    <source>
        <dbReference type="ARBA" id="ARBA00004929"/>
    </source>
</evidence>
<feature type="domain" description="VOC" evidence="16">
    <location>
        <begin position="1025"/>
        <end position="1145"/>
    </location>
</feature>
<dbReference type="HOGENOM" id="CLU_262851_0_0_1"/>
<feature type="domain" description="ACT" evidence="15">
    <location>
        <begin position="853"/>
        <end position="944"/>
    </location>
</feature>
<feature type="region of interest" description="Disordered" evidence="13">
    <location>
        <begin position="365"/>
        <end position="451"/>
    </location>
</feature>
<dbReference type="InterPro" id="IPR001086">
    <property type="entry name" value="Preph_deHydtase"/>
</dbReference>
<sequence length="1284" mass="144310">MARRYSRSEKGKWQAPPEPPTKRPPVRIPANDCDDLIEANRLTVIGRLTNPMVQKPRAVIDFMAQVWNLEGRLEGRILGLDKFQVNFRTEENLLQVLEKGPYHYKRWMLLLQRWEPTVSDQFPSSISFNVKIHGIPLQYWSEGTIRTIEQELGPCVIRDVKEAKIWVEVNGLEPLVMKMEIELPTDDITEVEFEYIKIEKHCFTCFFLFHEEADGLQRPQNAPPPKNRMLEITQSIALHRIEAEKRRHDDRRGYRRPDESRPITRTPAAGYSQTRRDRSAEVRHYSREGDYGRDNSILSRTAHPNSGYRRTEAPNMQYRVVEKSRHSSGSSAPHHNPIVQPVVAASTGIIPIVQNEVHQQNLTPTRNVRDRLSGPVGETVTQAPAPRLEITSARNLQSRIEIPGASREGTHSGSHERRSALERLAESKLRKPPNFEPGRLQEPSDHMETEEQLAPANISATARSNNPIAGTSRRVGHSIPIAAQSKTAGKRKVPAKKRIARSPRQTLVQRRSTTSSSSTTARRRLVGNGDTTLPYNKAVTNLSHIARSRRLDESYQLFFAMALRFFPIWACPQTAYYHYPLLGFDTKRRRICLWECSSSASQRAITAVGGDVPYGRELKKPSDEMGLTQERPQLETFHRDLSMLPKPLTANSLTSSAWDDSKVRISFQGIPGAYSETAALKAYPNCETVPCDQFETAFQAVELWLVDKAVLPIENSVGGSIHRNYDLLLRHRLHIAQEVHLPVNHCLLGVPGVQKEDIKCVLSHPQALDQCVNSLNELGIQRVSAKDTATAAQTVSSSGERSIGAVASVRAANIYGLDILAQNIQDDANNVTRFLILARDPMIPRTDRPYKTSIVFSLEEGPGVLFKALAVFALRNINLSKIESRPQRGRPLRVVDGSNNGCAKYFDYLFYIDFEASMAETCAQHALGHLQEFTSFIRILGCYPMDLDSSLTILSSSKLSFKLFIAETNSSSREVAGQLESDCFSSDGRSKSSGICSPRASYLRKLADVASNGELLDWPKNDTRRFFHVVYRVGDLDRTIKFYTECFGMKVSRQRDVPKEKYSNAFMGFGSEKSHFAIMVLAHMTLEMDLGISPFQLKMQVYKMVETVRAKGGNVTREPGPVEGGSSIIAIVKDPDGYPFELIQRGPTPEPFCQVMLRVGDLDGAIKFYEKALGMRLLRRIEKPEYKYTIGMMGYNESVVLELAYNYGVTEYKKGNAYAQIAIGTDDVYKSGEVVKIVNKELGGNITREPGPLPGIGTKIVSFLDPDGWKTVLVDNKDFMKELG</sequence>
<evidence type="ECO:0000256" key="1">
    <source>
        <dbReference type="ARBA" id="ARBA00004470"/>
    </source>
</evidence>
<feature type="region of interest" description="Disordered" evidence="13">
    <location>
        <begin position="485"/>
        <end position="529"/>
    </location>
</feature>
<dbReference type="EnsemblPlants" id="Bo5g015010.1">
    <property type="protein sequence ID" value="Bo5g015010.1"/>
    <property type="gene ID" value="Bo5g015010"/>
</dbReference>
<feature type="compositionally biased region" description="Low complexity" evidence="13">
    <location>
        <begin position="510"/>
        <end position="520"/>
    </location>
</feature>
<dbReference type="PROSITE" id="PS00858">
    <property type="entry name" value="PREPHENATE_DEHYDR_2"/>
    <property type="match status" value="1"/>
</dbReference>
<feature type="domain" description="VOC" evidence="16">
    <location>
        <begin position="1151"/>
        <end position="1276"/>
    </location>
</feature>
<evidence type="ECO:0000256" key="7">
    <source>
        <dbReference type="ARBA" id="ARBA00022946"/>
    </source>
</evidence>
<evidence type="ECO:0000256" key="9">
    <source>
        <dbReference type="ARBA" id="ARBA00023222"/>
    </source>
</evidence>
<dbReference type="InterPro" id="IPR018146">
    <property type="entry name" value="Glyoxalase_1_CS"/>
</dbReference>
<evidence type="ECO:0000256" key="13">
    <source>
        <dbReference type="SAM" id="MobiDB-lite"/>
    </source>
</evidence>
<comment type="catalytic activity">
    <reaction evidence="12">
        <text>prephenate + H(+) = 3-phenylpyruvate + CO2 + H2O</text>
        <dbReference type="Rhea" id="RHEA:21648"/>
        <dbReference type="ChEBI" id="CHEBI:15377"/>
        <dbReference type="ChEBI" id="CHEBI:15378"/>
        <dbReference type="ChEBI" id="CHEBI:16526"/>
        <dbReference type="ChEBI" id="CHEBI:18005"/>
        <dbReference type="ChEBI" id="CHEBI:29934"/>
        <dbReference type="EC" id="4.2.1.51"/>
    </reaction>
    <physiologicalReaction direction="left-to-right" evidence="12">
        <dbReference type="Rhea" id="RHEA:21649"/>
    </physiologicalReaction>
</comment>
<feature type="compositionally biased region" description="Basic residues" evidence="13">
    <location>
        <begin position="488"/>
        <end position="501"/>
    </location>
</feature>
<dbReference type="GO" id="GO:0046872">
    <property type="term" value="F:metal ion binding"/>
    <property type="evidence" value="ECO:0007669"/>
    <property type="project" value="UniProtKB-KW"/>
</dbReference>
<evidence type="ECO:0000256" key="12">
    <source>
        <dbReference type="ARBA" id="ARBA00052579"/>
    </source>
</evidence>
<dbReference type="InterPro" id="IPR037523">
    <property type="entry name" value="VOC_core"/>
</dbReference>
<keyword evidence="8" id="KW-0057">Aromatic amino acid biosynthesis</keyword>
<reference evidence="17 18" key="1">
    <citation type="journal article" date="2014" name="Genome Biol.">
        <title>Transcriptome and methylome profiling reveals relics of genome dominance in the mesopolyploid Brassica oleracea.</title>
        <authorList>
            <person name="Parkin I.A."/>
            <person name="Koh C."/>
            <person name="Tang H."/>
            <person name="Robinson S.J."/>
            <person name="Kagale S."/>
            <person name="Clarke W.E."/>
            <person name="Town C.D."/>
            <person name="Nixon J."/>
            <person name="Krishnakumar V."/>
            <person name="Bidwell S.L."/>
            <person name="Denoeud F."/>
            <person name="Belcram H."/>
            <person name="Links M.G."/>
            <person name="Just J."/>
            <person name="Clarke C."/>
            <person name="Bender T."/>
            <person name="Huebert T."/>
            <person name="Mason A.S."/>
            <person name="Pires J.C."/>
            <person name="Barker G."/>
            <person name="Moore J."/>
            <person name="Walley P.G."/>
            <person name="Manoli S."/>
            <person name="Batley J."/>
            <person name="Edwards D."/>
            <person name="Nelson M.N."/>
            <person name="Wang X."/>
            <person name="Paterson A.H."/>
            <person name="King G."/>
            <person name="Bancroft I."/>
            <person name="Chalhoub B."/>
            <person name="Sharpe A.G."/>
        </authorList>
    </citation>
    <scope>NUCLEOTIDE SEQUENCE</scope>
    <source>
        <strain evidence="17 18">cv. TO1000</strain>
    </source>
</reference>
<dbReference type="GO" id="GO:0004462">
    <property type="term" value="F:lactoylglutathione lyase activity"/>
    <property type="evidence" value="ECO:0007669"/>
    <property type="project" value="InterPro"/>
</dbReference>
<evidence type="ECO:0000256" key="4">
    <source>
        <dbReference type="ARBA" id="ARBA00022605"/>
    </source>
</evidence>
<feature type="compositionally biased region" description="Basic and acidic residues" evidence="13">
    <location>
        <begin position="1"/>
        <end position="12"/>
    </location>
</feature>
<dbReference type="eggNOG" id="KOG2943">
    <property type="taxonomic scope" value="Eukaryota"/>
</dbReference>
<evidence type="ECO:0000313" key="18">
    <source>
        <dbReference type="Proteomes" id="UP000032141"/>
    </source>
</evidence>
<keyword evidence="3" id="KW-0150">Chloroplast</keyword>
<feature type="compositionally biased region" description="Pro residues" evidence="13">
    <location>
        <begin position="16"/>
        <end position="25"/>
    </location>
</feature>
<dbReference type="Gramene" id="Bo5g015010.1">
    <property type="protein sequence ID" value="Bo5g015010.1"/>
    <property type="gene ID" value="Bo5g015010"/>
</dbReference>
<dbReference type="PANTHER" id="PTHR21022:SF20">
    <property type="entry name" value="AROGENATE DEHYDRATASE_PREPHENATE DEHYDRATASE 1, CHLOROPLASTIC"/>
    <property type="match status" value="1"/>
</dbReference>
<dbReference type="InterPro" id="IPR029068">
    <property type="entry name" value="Glyas_Bleomycin-R_OHBP_Dase"/>
</dbReference>
<dbReference type="SUPFAM" id="SSF53850">
    <property type="entry name" value="Periplasmic binding protein-like II"/>
    <property type="match status" value="1"/>
</dbReference>
<keyword evidence="6" id="KW-0479">Metal-binding</keyword>
<feature type="compositionally biased region" description="Basic and acidic residues" evidence="13">
    <location>
        <begin position="240"/>
        <end position="262"/>
    </location>
</feature>
<dbReference type="Gene3D" id="3.40.190.10">
    <property type="entry name" value="Periplasmic binding protein-like II"/>
    <property type="match status" value="2"/>
</dbReference>
<accession>A0A0D3C9D6</accession>
<proteinExistence type="predicted"/>
<dbReference type="InterPro" id="IPR018528">
    <property type="entry name" value="Preph_deHydtase_CS"/>
</dbReference>
<dbReference type="Proteomes" id="UP000032141">
    <property type="component" value="Chromosome C5"/>
</dbReference>
<keyword evidence="9" id="KW-0584">Phenylalanine biosynthesis</keyword>
<dbReference type="SUPFAM" id="SSF55021">
    <property type="entry name" value="ACT-like"/>
    <property type="match status" value="1"/>
</dbReference>
<dbReference type="CDD" id="cd04905">
    <property type="entry name" value="ACT_CM-PDT"/>
    <property type="match status" value="1"/>
</dbReference>
<keyword evidence="7" id="KW-0809">Transit peptide</keyword>
<dbReference type="Gene3D" id="3.30.70.260">
    <property type="match status" value="1"/>
</dbReference>
<keyword evidence="5" id="KW-0934">Plastid</keyword>
<dbReference type="eggNOG" id="KOG1075">
    <property type="taxonomic scope" value="Eukaryota"/>
</dbReference>
<dbReference type="SUPFAM" id="SSF54593">
    <property type="entry name" value="Glyoxalase/Bleomycin resistance protein/Dihydroxybiphenyl dioxygenase"/>
    <property type="match status" value="2"/>
</dbReference>
<comment type="catalytic activity">
    <reaction evidence="11">
        <text>L-arogenate + H(+) = L-phenylalanine + CO2 + H2O</text>
        <dbReference type="Rhea" id="RHEA:12536"/>
        <dbReference type="ChEBI" id="CHEBI:15377"/>
        <dbReference type="ChEBI" id="CHEBI:15378"/>
        <dbReference type="ChEBI" id="CHEBI:16526"/>
        <dbReference type="ChEBI" id="CHEBI:58095"/>
        <dbReference type="ChEBI" id="CHEBI:58180"/>
        <dbReference type="EC" id="4.2.1.91"/>
    </reaction>
    <physiologicalReaction direction="left-to-right" evidence="11">
        <dbReference type="Rhea" id="RHEA:12537"/>
    </physiologicalReaction>
</comment>
<dbReference type="UniPathway" id="UPA00121">
    <property type="reaction ID" value="UER00344"/>
</dbReference>
<name>A0A0D3C9D6_BRAOL</name>
<evidence type="ECO:0000256" key="11">
    <source>
        <dbReference type="ARBA" id="ARBA00050723"/>
    </source>
</evidence>
<dbReference type="Pfam" id="PF14111">
    <property type="entry name" value="DUF4283"/>
    <property type="match status" value="1"/>
</dbReference>
<dbReference type="Pfam" id="PF00903">
    <property type="entry name" value="Glyoxalase"/>
    <property type="match status" value="2"/>
</dbReference>
<dbReference type="FunFam" id="3.40.190.10:FF:000031">
    <property type="entry name" value="Arogenate dehydratase"/>
    <property type="match status" value="1"/>
</dbReference>
<evidence type="ECO:0000256" key="3">
    <source>
        <dbReference type="ARBA" id="ARBA00022528"/>
    </source>
</evidence>
<feature type="compositionally biased region" description="Basic and acidic residues" evidence="13">
    <location>
        <begin position="408"/>
        <end position="429"/>
    </location>
</feature>
<evidence type="ECO:0000256" key="5">
    <source>
        <dbReference type="ARBA" id="ARBA00022640"/>
    </source>
</evidence>
<dbReference type="CDD" id="cd13631">
    <property type="entry name" value="PBP2_Ct-PDT_like"/>
    <property type="match status" value="1"/>
</dbReference>
<dbReference type="GO" id="GO:0009094">
    <property type="term" value="P:L-phenylalanine biosynthetic process"/>
    <property type="evidence" value="ECO:0007669"/>
    <property type="project" value="UniProtKB-UniPathway"/>
</dbReference>
<dbReference type="PROSITE" id="PS51171">
    <property type="entry name" value="PREPHENATE_DEHYDR_3"/>
    <property type="match status" value="1"/>
</dbReference>
<dbReference type="GO" id="GO:0009570">
    <property type="term" value="C:chloroplast stroma"/>
    <property type="evidence" value="ECO:0007669"/>
    <property type="project" value="UniProtKB-SubCell"/>
</dbReference>
<dbReference type="Gene3D" id="3.10.180.10">
    <property type="entry name" value="2,3-Dihydroxybiphenyl 1,2-Dioxygenase, domain 1"/>
    <property type="match status" value="2"/>
</dbReference>
<dbReference type="PROSITE" id="PS51671">
    <property type="entry name" value="ACT"/>
    <property type="match status" value="1"/>
</dbReference>
<feature type="compositionally biased region" description="Basic and acidic residues" evidence="13">
    <location>
        <begin position="274"/>
        <end position="293"/>
    </location>
</feature>
<comment type="subcellular location">
    <subcellularLocation>
        <location evidence="1">Plastid</location>
        <location evidence="1">Chloroplast stroma</location>
    </subcellularLocation>
</comment>
<feature type="region of interest" description="Disordered" evidence="13">
    <location>
        <begin position="240"/>
        <end position="315"/>
    </location>
</feature>